<proteinExistence type="predicted"/>
<name>A0A4Y8CNB0_9HELO</name>
<dbReference type="AlphaFoldDB" id="A0A4Y8CNB0"/>
<protein>
    <recommendedName>
        <fullName evidence="2">Prion-inhibition and propagation HeLo domain-containing protein</fullName>
    </recommendedName>
</protein>
<evidence type="ECO:0000313" key="4">
    <source>
        <dbReference type="Proteomes" id="UP000297299"/>
    </source>
</evidence>
<dbReference type="InterPro" id="IPR029498">
    <property type="entry name" value="HeLo_dom"/>
</dbReference>
<keyword evidence="4" id="KW-1185">Reference proteome</keyword>
<dbReference type="STRING" id="38488.A0A4Y8CNB0"/>
<comment type="caution">
    <text evidence="3">The sequence shown here is derived from an EMBL/GenBank/DDBJ whole genome shotgun (WGS) entry which is preliminary data.</text>
</comment>
<reference evidence="3 4" key="1">
    <citation type="submission" date="2017-11" db="EMBL/GenBank/DDBJ databases">
        <title>Comparative genomics of Botrytis spp.</title>
        <authorList>
            <person name="Valero-Jimenez C.A."/>
            <person name="Tapia P."/>
            <person name="Veloso J."/>
            <person name="Silva-Moreno E."/>
            <person name="Staats M."/>
            <person name="Valdes J.H."/>
            <person name="Van Kan J.A.L."/>
        </authorList>
    </citation>
    <scope>NUCLEOTIDE SEQUENCE [LARGE SCALE GENOMIC DNA]</scope>
    <source>
        <strain evidence="3 4">MUCL2830</strain>
    </source>
</reference>
<evidence type="ECO:0000259" key="2">
    <source>
        <dbReference type="Pfam" id="PF14479"/>
    </source>
</evidence>
<feature type="domain" description="Prion-inhibition and propagation HeLo" evidence="2">
    <location>
        <begin position="23"/>
        <end position="147"/>
    </location>
</feature>
<organism evidence="3 4">
    <name type="scientific">Botryotinia calthae</name>
    <dbReference type="NCBI Taxonomy" id="38488"/>
    <lineage>
        <taxon>Eukaryota</taxon>
        <taxon>Fungi</taxon>
        <taxon>Dikarya</taxon>
        <taxon>Ascomycota</taxon>
        <taxon>Pezizomycotina</taxon>
        <taxon>Leotiomycetes</taxon>
        <taxon>Helotiales</taxon>
        <taxon>Sclerotiniaceae</taxon>
        <taxon>Botryotinia</taxon>
    </lineage>
</organism>
<dbReference type="Pfam" id="PF14479">
    <property type="entry name" value="HeLo"/>
    <property type="match status" value="1"/>
</dbReference>
<accession>A0A4Y8CNB0</accession>
<dbReference type="InterPro" id="IPR038305">
    <property type="entry name" value="HeLo_sf"/>
</dbReference>
<evidence type="ECO:0000256" key="1">
    <source>
        <dbReference type="SAM" id="SignalP"/>
    </source>
</evidence>
<feature type="signal peptide" evidence="1">
    <location>
        <begin position="1"/>
        <end position="20"/>
    </location>
</feature>
<keyword evidence="1" id="KW-0732">Signal</keyword>
<dbReference type="OrthoDB" id="20872at2759"/>
<sequence>MSGAAEGLAGLALSAISVAALPDIRPGVERVLNNIKSLLEEGSKINKKYGDTSQTPELTSQGMQIFKTSSERFESRIRKHQKDTSAWKVTSWAVHDARKFESLIELLKRYVDGLENITISLGLLKDQHSRLRQEIDSISDVESLRLLRDATSSHTGSATLDVSDTASSCLVRIEENEYITRNITRFSSAHSSILLFKTALSKRSQVIDSLISSAPQPPGAWPQFLQFFIKNTKKGAFLESTTTCEQCLYDDKICVTNDEILQCRSCIQTGKNCSFSRRSVEVPPTTSKPVFHGLVSLDHNITNKSSTSQRLKKRSRAGFCGHLE</sequence>
<feature type="chain" id="PRO_5021270924" description="Prion-inhibition and propagation HeLo domain-containing protein" evidence="1">
    <location>
        <begin position="21"/>
        <end position="324"/>
    </location>
</feature>
<gene>
    <name evidence="3" type="ORF">BOTCAL_0496g00060</name>
</gene>
<dbReference type="Proteomes" id="UP000297299">
    <property type="component" value="Unassembled WGS sequence"/>
</dbReference>
<dbReference type="Gene3D" id="1.20.120.1020">
    <property type="entry name" value="Prion-inhibition and propagation, HeLo domain"/>
    <property type="match status" value="1"/>
</dbReference>
<evidence type="ECO:0000313" key="3">
    <source>
        <dbReference type="EMBL" id="TEY38130.1"/>
    </source>
</evidence>
<dbReference type="EMBL" id="PHWZ01000495">
    <property type="protein sequence ID" value="TEY38130.1"/>
    <property type="molecule type" value="Genomic_DNA"/>
</dbReference>